<evidence type="ECO:0000256" key="3">
    <source>
        <dbReference type="ARBA" id="ARBA00022840"/>
    </source>
</evidence>
<dbReference type="InterPro" id="IPR000719">
    <property type="entry name" value="Prot_kinase_dom"/>
</dbReference>
<comment type="subunit">
    <text evidence="1">Monomer.</text>
</comment>
<name>A0AAU9JHH2_9CILI</name>
<dbReference type="PROSITE" id="PS00108">
    <property type="entry name" value="PROTEIN_KINASE_ST"/>
    <property type="match status" value="1"/>
</dbReference>
<evidence type="ECO:0000313" key="6">
    <source>
        <dbReference type="Proteomes" id="UP001162131"/>
    </source>
</evidence>
<dbReference type="Pfam" id="PF00069">
    <property type="entry name" value="Pkinase"/>
    <property type="match status" value="1"/>
</dbReference>
<dbReference type="AlphaFoldDB" id="A0AAU9JHH2"/>
<dbReference type="Gene3D" id="1.10.510.10">
    <property type="entry name" value="Transferase(Phosphotransferase) domain 1"/>
    <property type="match status" value="1"/>
</dbReference>
<keyword evidence="2" id="KW-0547">Nucleotide-binding</keyword>
<keyword evidence="6" id="KW-1185">Reference proteome</keyword>
<organism evidence="5 6">
    <name type="scientific">Blepharisma stoltei</name>
    <dbReference type="NCBI Taxonomy" id="1481888"/>
    <lineage>
        <taxon>Eukaryota</taxon>
        <taxon>Sar</taxon>
        <taxon>Alveolata</taxon>
        <taxon>Ciliophora</taxon>
        <taxon>Postciliodesmatophora</taxon>
        <taxon>Heterotrichea</taxon>
        <taxon>Heterotrichida</taxon>
        <taxon>Blepharismidae</taxon>
        <taxon>Blepharisma</taxon>
    </lineage>
</organism>
<dbReference type="FunFam" id="1.10.510.10:FF:000571">
    <property type="entry name" value="Maternal embryonic leucine zipper kinase"/>
    <property type="match status" value="1"/>
</dbReference>
<dbReference type="GO" id="GO:0005524">
    <property type="term" value="F:ATP binding"/>
    <property type="evidence" value="ECO:0007669"/>
    <property type="project" value="UniProtKB-KW"/>
</dbReference>
<protein>
    <recommendedName>
        <fullName evidence="4">Protein kinase domain-containing protein</fullName>
    </recommendedName>
</protein>
<proteinExistence type="predicted"/>
<dbReference type="Proteomes" id="UP001162131">
    <property type="component" value="Unassembled WGS sequence"/>
</dbReference>
<dbReference type="Gene3D" id="3.30.200.20">
    <property type="entry name" value="Phosphorylase Kinase, domain 1"/>
    <property type="match status" value="1"/>
</dbReference>
<dbReference type="GO" id="GO:0004672">
    <property type="term" value="F:protein kinase activity"/>
    <property type="evidence" value="ECO:0007669"/>
    <property type="project" value="InterPro"/>
</dbReference>
<comment type="caution">
    <text evidence="5">The sequence shown here is derived from an EMBL/GenBank/DDBJ whole genome shotgun (WGS) entry which is preliminary data.</text>
</comment>
<dbReference type="EMBL" id="CAJZBQ010000036">
    <property type="protein sequence ID" value="CAG9324567.1"/>
    <property type="molecule type" value="Genomic_DNA"/>
</dbReference>
<sequence>MIEKSLSDQFKNEVEIMRKLNHPRVLGLHYLYESSNDIKLVCDYVKGGDLTQRMRSIKKYPENLAIMFIINLLEAIDYLHSNGVVHLDLKPDNILLEDHEGFKICDFGLSAQFETDNELTSKCGTPGYIAPEILRDEKYGTKADIFSVGIISYQLLTGKLPFEGFDVLTILAINRECHINFHEDDWSHLSSSAKNFVIRLTDPDPFIRPTAKEALDDPWLSSLWGRKIRDVEQPKKKISIEVPEFVFRSKLKLNSKPNNECVLD</sequence>
<evidence type="ECO:0000256" key="1">
    <source>
        <dbReference type="ARBA" id="ARBA00011245"/>
    </source>
</evidence>
<accession>A0AAU9JHH2</accession>
<feature type="domain" description="Protein kinase" evidence="4">
    <location>
        <begin position="1"/>
        <end position="220"/>
    </location>
</feature>
<dbReference type="PROSITE" id="PS50011">
    <property type="entry name" value="PROTEIN_KINASE_DOM"/>
    <property type="match status" value="1"/>
</dbReference>
<dbReference type="InterPro" id="IPR011009">
    <property type="entry name" value="Kinase-like_dom_sf"/>
</dbReference>
<gene>
    <name evidence="5" type="ORF">BSTOLATCC_MIC36353</name>
</gene>
<evidence type="ECO:0000256" key="2">
    <source>
        <dbReference type="ARBA" id="ARBA00022741"/>
    </source>
</evidence>
<evidence type="ECO:0000259" key="4">
    <source>
        <dbReference type="PROSITE" id="PS50011"/>
    </source>
</evidence>
<dbReference type="PANTHER" id="PTHR24347">
    <property type="entry name" value="SERINE/THREONINE-PROTEIN KINASE"/>
    <property type="match status" value="1"/>
</dbReference>
<dbReference type="SUPFAM" id="SSF56112">
    <property type="entry name" value="Protein kinase-like (PK-like)"/>
    <property type="match status" value="1"/>
</dbReference>
<evidence type="ECO:0000313" key="5">
    <source>
        <dbReference type="EMBL" id="CAG9324567.1"/>
    </source>
</evidence>
<keyword evidence="3" id="KW-0067">ATP-binding</keyword>
<reference evidence="5" key="1">
    <citation type="submission" date="2021-09" db="EMBL/GenBank/DDBJ databases">
        <authorList>
            <consortium name="AG Swart"/>
            <person name="Singh M."/>
            <person name="Singh A."/>
            <person name="Seah K."/>
            <person name="Emmerich C."/>
        </authorList>
    </citation>
    <scope>NUCLEOTIDE SEQUENCE</scope>
    <source>
        <strain evidence="5">ATCC30299</strain>
    </source>
</reference>
<dbReference type="InterPro" id="IPR008271">
    <property type="entry name" value="Ser/Thr_kinase_AS"/>
</dbReference>
<dbReference type="SMART" id="SM00220">
    <property type="entry name" value="S_TKc"/>
    <property type="match status" value="1"/>
</dbReference>